<dbReference type="EMBL" id="CP026952">
    <property type="protein sequence ID" value="AWB93145.1"/>
    <property type="molecule type" value="Genomic_DNA"/>
</dbReference>
<dbReference type="AlphaFoldDB" id="A0A2S0WP81"/>
<name>A0A2S0WP81_9ACTN</name>
<dbReference type="Gene3D" id="3.40.50.720">
    <property type="entry name" value="NAD(P)-binding Rossmann-like Domain"/>
    <property type="match status" value="1"/>
</dbReference>
<sequence>MALRPALRPGAPLLRRDATHLQVGTSPGIVLADRPGLLAFLRLLDGARDLARLEVLAHERVPELQDDVTDLVSRLLAAGAVVDTSAARPRGAYELAVGGDPAAAELVDATRSILSASGLHHLDSTEPDLLVLVSCGEPARAVFEHAALWDVTHLPVVIDEDRVRIGPLVRPGRTPGLCCHDLHRADFDPAWPALLHQLGAISVTAGGLAATTAHAAAVEVAAEIIDHLDGRPPRTIGHCLLVGPRHDERIVRPVPFHPRCTCDLLRAA</sequence>
<reference evidence="2" key="1">
    <citation type="submission" date="2018-01" db="EMBL/GenBank/DDBJ databases">
        <authorList>
            <person name="Li J."/>
        </authorList>
    </citation>
    <scope>NUCLEOTIDE SEQUENCE [LARGE SCALE GENOMIC DNA]</scope>
    <source>
        <strain evidence="2">592</strain>
    </source>
</reference>
<evidence type="ECO:0000313" key="2">
    <source>
        <dbReference type="Proteomes" id="UP000244384"/>
    </source>
</evidence>
<accession>A0A2S0WP81</accession>
<organism evidence="1 2">
    <name type="scientific">Aeromicrobium chenweiae</name>
    <dbReference type="NCBI Taxonomy" id="2079793"/>
    <lineage>
        <taxon>Bacteria</taxon>
        <taxon>Bacillati</taxon>
        <taxon>Actinomycetota</taxon>
        <taxon>Actinomycetes</taxon>
        <taxon>Propionibacteriales</taxon>
        <taxon>Nocardioidaceae</taxon>
        <taxon>Aeromicrobium</taxon>
    </lineage>
</organism>
<evidence type="ECO:0000313" key="1">
    <source>
        <dbReference type="EMBL" id="AWB93145.1"/>
    </source>
</evidence>
<dbReference type="RefSeq" id="WP_108579229.1">
    <property type="nucleotide sequence ID" value="NZ_CP026952.1"/>
</dbReference>
<keyword evidence="2" id="KW-1185">Reference proteome</keyword>
<proteinExistence type="predicted"/>
<dbReference type="Proteomes" id="UP000244384">
    <property type="component" value="Chromosome"/>
</dbReference>
<gene>
    <name evidence="1" type="ORF">C3E78_13550</name>
</gene>
<protein>
    <submittedName>
        <fullName evidence="1">Uncharacterized protein</fullName>
    </submittedName>
</protein>
<accession>A0A5F2EWX7</accession>
<dbReference type="KEGG" id="aez:C3E78_13550"/>
<dbReference type="OrthoDB" id="4426339at2"/>